<dbReference type="Proteomes" id="UP000694251">
    <property type="component" value="Chromosome 5"/>
</dbReference>
<comment type="caution">
    <text evidence="2">The sequence shown here is derived from an EMBL/GenBank/DDBJ whole genome shotgun (WGS) entry which is preliminary data.</text>
</comment>
<name>A0A8T2DID6_ARASU</name>
<dbReference type="OrthoDB" id="1047178at2759"/>
<evidence type="ECO:0000259" key="1">
    <source>
        <dbReference type="Pfam" id="PF02721"/>
    </source>
</evidence>
<protein>
    <submittedName>
        <fullName evidence="2">Nucleic acid-binding OB-fold</fullName>
    </submittedName>
</protein>
<sequence length="263" mass="30574">MRVEATREMRERESERDQIQASVKQKLAQKFGNELFEGEYCDIMTFEVSNNNGDYKGTTHPYKINFMYTMCMKPSEHIPDISRFNFSHFSEILTQSNVDETFIGRFYFNNILHVNMSRFNFSPFSKILTQSDVDEAFIDVSGEIIGMSEIIVKDCSDNMSKLLDIQLRDLSQTITECTLRMPDSESNDALRVSQLMTPELTQKEKDYFPLGRWKSIDHITTNFESFDGLCDRNIQALGIKLGAEMFDELREFVGTLNCETRRK</sequence>
<dbReference type="Pfam" id="PF02721">
    <property type="entry name" value="DUF223"/>
    <property type="match status" value="1"/>
</dbReference>
<evidence type="ECO:0000313" key="3">
    <source>
        <dbReference type="Proteomes" id="UP000694251"/>
    </source>
</evidence>
<proteinExistence type="predicted"/>
<keyword evidence="3" id="KW-1185">Reference proteome</keyword>
<dbReference type="EMBL" id="JAEFBJ010000005">
    <property type="protein sequence ID" value="KAG7610726.1"/>
    <property type="molecule type" value="Genomic_DNA"/>
</dbReference>
<gene>
    <name evidence="2" type="ORF">ISN44_As05g027330</name>
</gene>
<accession>A0A8T2DID6</accession>
<dbReference type="CDD" id="cd04480">
    <property type="entry name" value="RPA1_DBD_A_like"/>
    <property type="match status" value="1"/>
</dbReference>
<reference evidence="2 3" key="1">
    <citation type="submission" date="2020-12" db="EMBL/GenBank/DDBJ databases">
        <title>Concerted genomic and epigenomic changes stabilize Arabidopsis allopolyploids.</title>
        <authorList>
            <person name="Chen Z."/>
        </authorList>
    </citation>
    <scope>NUCLEOTIDE SEQUENCE [LARGE SCALE GENOMIC DNA]</scope>
    <source>
        <strain evidence="2">As9502</strain>
        <tissue evidence="2">Leaf</tissue>
    </source>
</reference>
<organism evidence="2 3">
    <name type="scientific">Arabidopsis suecica</name>
    <name type="common">Swedish thale-cress</name>
    <name type="synonym">Cardaminopsis suecica</name>
    <dbReference type="NCBI Taxonomy" id="45249"/>
    <lineage>
        <taxon>Eukaryota</taxon>
        <taxon>Viridiplantae</taxon>
        <taxon>Streptophyta</taxon>
        <taxon>Embryophyta</taxon>
        <taxon>Tracheophyta</taxon>
        <taxon>Spermatophyta</taxon>
        <taxon>Magnoliopsida</taxon>
        <taxon>eudicotyledons</taxon>
        <taxon>Gunneridae</taxon>
        <taxon>Pentapetalae</taxon>
        <taxon>rosids</taxon>
        <taxon>malvids</taxon>
        <taxon>Brassicales</taxon>
        <taxon>Brassicaceae</taxon>
        <taxon>Camelineae</taxon>
        <taxon>Arabidopsis</taxon>
    </lineage>
</organism>
<dbReference type="InterPro" id="IPR003871">
    <property type="entry name" value="RFA1B/D_OB_1st"/>
</dbReference>
<evidence type="ECO:0000313" key="2">
    <source>
        <dbReference type="EMBL" id="KAG7610726.1"/>
    </source>
</evidence>
<dbReference type="AlphaFoldDB" id="A0A8T2DID6"/>
<feature type="domain" description="Replication protein A 70 kDa DNA-binding subunit B/D first OB fold" evidence="1">
    <location>
        <begin position="17"/>
        <end position="69"/>
    </location>
</feature>